<keyword evidence="7 8" id="KW-0472">Membrane</keyword>
<keyword evidence="6 8" id="KW-1133">Transmembrane helix</keyword>
<dbReference type="GO" id="GO:0016020">
    <property type="term" value="C:membrane"/>
    <property type="evidence" value="ECO:0007669"/>
    <property type="project" value="InterPro"/>
</dbReference>
<evidence type="ECO:0000256" key="2">
    <source>
        <dbReference type="ARBA" id="ARBA00022654"/>
    </source>
</evidence>
<proteinExistence type="predicted"/>
<keyword evidence="2" id="KW-0673">Quorum sensing</keyword>
<name>A0A517IGH7_BREBE</name>
<evidence type="ECO:0000256" key="7">
    <source>
        <dbReference type="ARBA" id="ARBA00023136"/>
    </source>
</evidence>
<protein>
    <recommendedName>
        <fullName evidence="11">Accessory regulator AgrB</fullName>
    </recommendedName>
</protein>
<evidence type="ECO:0000256" key="8">
    <source>
        <dbReference type="SAM" id="Phobius"/>
    </source>
</evidence>
<evidence type="ECO:0000256" key="4">
    <source>
        <dbReference type="ARBA" id="ARBA00022692"/>
    </source>
</evidence>
<reference evidence="9 10" key="1">
    <citation type="submission" date="2019-07" db="EMBL/GenBank/DDBJ databases">
        <title>Characterization of Brevibacillus brevis HK544, as a potential biocontrol agent.</title>
        <authorList>
            <person name="Kim H."/>
        </authorList>
    </citation>
    <scope>NUCLEOTIDE SEQUENCE [LARGE SCALE GENOMIC DNA]</scope>
    <source>
        <strain evidence="9 10">HK544</strain>
    </source>
</reference>
<dbReference type="Proteomes" id="UP000317713">
    <property type="component" value="Chromosome"/>
</dbReference>
<feature type="transmembrane region" description="Helical" evidence="8">
    <location>
        <begin position="138"/>
        <end position="161"/>
    </location>
</feature>
<evidence type="ECO:0000313" key="10">
    <source>
        <dbReference type="Proteomes" id="UP000317713"/>
    </source>
</evidence>
<keyword evidence="1" id="KW-1003">Cell membrane</keyword>
<dbReference type="SMART" id="SM00793">
    <property type="entry name" value="AgrB"/>
    <property type="match status" value="1"/>
</dbReference>
<dbReference type="InterPro" id="IPR006741">
    <property type="entry name" value="AgrB"/>
</dbReference>
<evidence type="ECO:0000256" key="6">
    <source>
        <dbReference type="ARBA" id="ARBA00022989"/>
    </source>
</evidence>
<evidence type="ECO:0000256" key="5">
    <source>
        <dbReference type="ARBA" id="ARBA00022801"/>
    </source>
</evidence>
<keyword evidence="5" id="KW-0378">Hydrolase</keyword>
<evidence type="ECO:0000256" key="3">
    <source>
        <dbReference type="ARBA" id="ARBA00022670"/>
    </source>
</evidence>
<feature type="transmembrane region" description="Helical" evidence="8">
    <location>
        <begin position="102"/>
        <end position="118"/>
    </location>
</feature>
<evidence type="ECO:0000256" key="1">
    <source>
        <dbReference type="ARBA" id="ARBA00022475"/>
    </source>
</evidence>
<dbReference type="GO" id="GO:0008233">
    <property type="term" value="F:peptidase activity"/>
    <property type="evidence" value="ECO:0007669"/>
    <property type="project" value="UniProtKB-KW"/>
</dbReference>
<dbReference type="EMBL" id="CP042161">
    <property type="protein sequence ID" value="QDS37989.1"/>
    <property type="molecule type" value="Genomic_DNA"/>
</dbReference>
<accession>A0A517IGH7</accession>
<feature type="transmembrane region" description="Helical" evidence="8">
    <location>
        <begin position="74"/>
        <end position="95"/>
    </location>
</feature>
<keyword evidence="4 8" id="KW-0812">Transmembrane</keyword>
<keyword evidence="3" id="KW-0645">Protease</keyword>
<dbReference type="Pfam" id="PF04647">
    <property type="entry name" value="AgrB"/>
    <property type="match status" value="1"/>
</dbReference>
<dbReference type="RefSeq" id="WP_144619459.1">
    <property type="nucleotide sequence ID" value="NZ_CP042161.1"/>
</dbReference>
<dbReference type="GO" id="GO:0009372">
    <property type="term" value="P:quorum sensing"/>
    <property type="evidence" value="ECO:0007669"/>
    <property type="project" value="UniProtKB-KW"/>
</dbReference>
<sequence length="171" mass="18262">MIESIAFKIASSMKRINPDLPQSVAKLEYALIILLNGSTVVLCSLAIGFVIGTLEETALFLVAFASLRQVSGGYHLSTALGCAIVSIGMAVIVPFIPVTQNVGLILNCVSLVLVTLFSPSNIENQSRLPARCYPLLKIISIAIVIASALIALPIITKAVFLQSLSLIRIRR</sequence>
<organism evidence="9 10">
    <name type="scientific">Brevibacillus brevis</name>
    <name type="common">Bacillus brevis</name>
    <dbReference type="NCBI Taxonomy" id="1393"/>
    <lineage>
        <taxon>Bacteria</taxon>
        <taxon>Bacillati</taxon>
        <taxon>Bacillota</taxon>
        <taxon>Bacilli</taxon>
        <taxon>Bacillales</taxon>
        <taxon>Paenibacillaceae</taxon>
        <taxon>Brevibacillus</taxon>
    </lineage>
</organism>
<evidence type="ECO:0000313" key="9">
    <source>
        <dbReference type="EMBL" id="QDS37989.1"/>
    </source>
</evidence>
<evidence type="ECO:0008006" key="11">
    <source>
        <dbReference type="Google" id="ProtNLM"/>
    </source>
</evidence>
<gene>
    <name evidence="9" type="ORF">FPS98_30615</name>
</gene>
<dbReference type="GO" id="GO:0006508">
    <property type="term" value="P:proteolysis"/>
    <property type="evidence" value="ECO:0007669"/>
    <property type="project" value="UniProtKB-KW"/>
</dbReference>
<dbReference type="AlphaFoldDB" id="A0A517IGH7"/>
<feature type="transmembrane region" description="Helical" evidence="8">
    <location>
        <begin position="29"/>
        <end position="54"/>
    </location>
</feature>